<dbReference type="PROSITE" id="PS50104">
    <property type="entry name" value="TIR"/>
    <property type="match status" value="1"/>
</dbReference>
<dbReference type="InterPro" id="IPR035897">
    <property type="entry name" value="Toll_tir_struct_dom_sf"/>
</dbReference>
<dbReference type="GO" id="GO:0034142">
    <property type="term" value="P:toll-like receptor 4 signaling pathway"/>
    <property type="evidence" value="ECO:0007669"/>
    <property type="project" value="TreeGrafter"/>
</dbReference>
<feature type="domain" description="Death" evidence="5">
    <location>
        <begin position="46"/>
        <end position="111"/>
    </location>
</feature>
<dbReference type="GO" id="GO:0008063">
    <property type="term" value="P:Toll signaling pathway"/>
    <property type="evidence" value="ECO:0007669"/>
    <property type="project" value="TreeGrafter"/>
</dbReference>
<dbReference type="PROSITE" id="PS50017">
    <property type="entry name" value="DEATH_DOMAIN"/>
    <property type="match status" value="1"/>
</dbReference>
<evidence type="ECO:0008006" key="9">
    <source>
        <dbReference type="Google" id="ProtNLM"/>
    </source>
</evidence>
<dbReference type="GO" id="GO:0035325">
    <property type="term" value="F:Toll-like receptor binding"/>
    <property type="evidence" value="ECO:0007669"/>
    <property type="project" value="TreeGrafter"/>
</dbReference>
<dbReference type="InterPro" id="IPR017281">
    <property type="entry name" value="Myelin_different_resp_MyD88"/>
</dbReference>
<dbReference type="GO" id="GO:0050830">
    <property type="term" value="P:defense response to Gram-positive bacterium"/>
    <property type="evidence" value="ECO:0007669"/>
    <property type="project" value="TreeGrafter"/>
</dbReference>
<sequence>MVIDNEICSMQLSSLTYESRNILSSLLNTTKVLPSTGPDKLLRHRDWRGLASLINITTEVAAGVKSQADQTGKVLEIWIGRCDGTATVGRLLEILQIIDRYDIYDDITELASNNLLVVRQSDLGHNNQVMVQQPTEDSLITFHDKKLGVPQHYHAYVLYAKEDRGFVEELLTRMKDNGFKMCTEEDLLPGHATRFAPVSKLISERCQRIILVYSPDFLRSPANTFFMNLAQADAIEKKQIKIIPLMYRQCMLPMHLTYYHNLYYSPPGQKAPYEFWTKLVQSLEIVDLPRITNSQTTHSTMNIAEISGSFTNGYTPVPKVQEYLALPSPSRETASLSDLHRLTDTNTSCDSKSLSSNTSEEKKKKSTFSKIFSTLKGKKHKDKKAIMLES</sequence>
<dbReference type="SUPFAM" id="SSF52200">
    <property type="entry name" value="Toll/Interleukin receptor TIR domain"/>
    <property type="match status" value="1"/>
</dbReference>
<dbReference type="Pfam" id="PF00531">
    <property type="entry name" value="Death"/>
    <property type="match status" value="1"/>
</dbReference>
<evidence type="ECO:0000313" key="8">
    <source>
        <dbReference type="Proteomes" id="UP000324832"/>
    </source>
</evidence>
<dbReference type="InterPro" id="IPR000488">
    <property type="entry name" value="Death_dom"/>
</dbReference>
<evidence type="ECO:0000256" key="4">
    <source>
        <dbReference type="SAM" id="MobiDB-lite"/>
    </source>
</evidence>
<evidence type="ECO:0000256" key="3">
    <source>
        <dbReference type="ARBA" id="ARBA00023198"/>
    </source>
</evidence>
<dbReference type="Gene3D" id="3.40.50.10140">
    <property type="entry name" value="Toll/interleukin-1 receptor homology (TIR) domain"/>
    <property type="match status" value="1"/>
</dbReference>
<dbReference type="AlphaFoldDB" id="A0A5E4QK06"/>
<feature type="region of interest" description="Disordered" evidence="4">
    <location>
        <begin position="338"/>
        <end position="366"/>
    </location>
</feature>
<dbReference type="Gene3D" id="1.10.533.10">
    <property type="entry name" value="Death Domain, Fas"/>
    <property type="match status" value="1"/>
</dbReference>
<reference evidence="7 8" key="1">
    <citation type="submission" date="2017-07" db="EMBL/GenBank/DDBJ databases">
        <authorList>
            <person name="Talla V."/>
            <person name="Backstrom N."/>
        </authorList>
    </citation>
    <scope>NUCLEOTIDE SEQUENCE [LARGE SCALE GENOMIC DNA]</scope>
</reference>
<dbReference type="InterPro" id="IPR011029">
    <property type="entry name" value="DEATH-like_dom_sf"/>
</dbReference>
<protein>
    <recommendedName>
        <fullName evidence="9">TIR domain-containing protein</fullName>
    </recommendedName>
</protein>
<dbReference type="EMBL" id="FZQP02003667">
    <property type="protein sequence ID" value="VVC98613.1"/>
    <property type="molecule type" value="Genomic_DNA"/>
</dbReference>
<dbReference type="SUPFAM" id="SSF47986">
    <property type="entry name" value="DEATH domain"/>
    <property type="match status" value="1"/>
</dbReference>
<evidence type="ECO:0000256" key="1">
    <source>
        <dbReference type="ARBA" id="ARBA00004496"/>
    </source>
</evidence>
<dbReference type="InterPro" id="IPR000157">
    <property type="entry name" value="TIR_dom"/>
</dbReference>
<dbReference type="PANTHER" id="PTHR15079">
    <property type="entry name" value="MYD88"/>
    <property type="match status" value="1"/>
</dbReference>
<keyword evidence="2" id="KW-0963">Cytoplasm</keyword>
<dbReference type="GO" id="GO:0043123">
    <property type="term" value="P:positive regulation of canonical NF-kappaB signal transduction"/>
    <property type="evidence" value="ECO:0007669"/>
    <property type="project" value="InterPro"/>
</dbReference>
<evidence type="ECO:0000313" key="7">
    <source>
        <dbReference type="EMBL" id="VVC98613.1"/>
    </source>
</evidence>
<proteinExistence type="predicted"/>
<keyword evidence="3" id="KW-0395">Inflammatory response</keyword>
<evidence type="ECO:0000259" key="5">
    <source>
        <dbReference type="PROSITE" id="PS50017"/>
    </source>
</evidence>
<dbReference type="GO" id="GO:0002755">
    <property type="term" value="P:MyD88-dependent toll-like receptor signaling pathway"/>
    <property type="evidence" value="ECO:0007669"/>
    <property type="project" value="InterPro"/>
</dbReference>
<dbReference type="GO" id="GO:0005737">
    <property type="term" value="C:cytoplasm"/>
    <property type="evidence" value="ECO:0007669"/>
    <property type="project" value="UniProtKB-SubCell"/>
</dbReference>
<dbReference type="Proteomes" id="UP000324832">
    <property type="component" value="Unassembled WGS sequence"/>
</dbReference>
<evidence type="ECO:0000256" key="2">
    <source>
        <dbReference type="ARBA" id="ARBA00022490"/>
    </source>
</evidence>
<gene>
    <name evidence="7" type="ORF">LSINAPIS_LOCUS9656</name>
</gene>
<comment type="subcellular location">
    <subcellularLocation>
        <location evidence="1">Cytoplasm</location>
    </subcellularLocation>
</comment>
<organism evidence="7 8">
    <name type="scientific">Leptidea sinapis</name>
    <dbReference type="NCBI Taxonomy" id="189913"/>
    <lineage>
        <taxon>Eukaryota</taxon>
        <taxon>Metazoa</taxon>
        <taxon>Ecdysozoa</taxon>
        <taxon>Arthropoda</taxon>
        <taxon>Hexapoda</taxon>
        <taxon>Insecta</taxon>
        <taxon>Pterygota</taxon>
        <taxon>Neoptera</taxon>
        <taxon>Endopterygota</taxon>
        <taxon>Lepidoptera</taxon>
        <taxon>Glossata</taxon>
        <taxon>Ditrysia</taxon>
        <taxon>Papilionoidea</taxon>
        <taxon>Pieridae</taxon>
        <taxon>Dismorphiinae</taxon>
        <taxon>Leptidea</taxon>
    </lineage>
</organism>
<evidence type="ECO:0000259" key="6">
    <source>
        <dbReference type="PROSITE" id="PS50104"/>
    </source>
</evidence>
<feature type="domain" description="TIR" evidence="6">
    <location>
        <begin position="151"/>
        <end position="283"/>
    </location>
</feature>
<accession>A0A5E4QK06</accession>
<name>A0A5E4QK06_9NEOP</name>
<dbReference type="GO" id="GO:0045087">
    <property type="term" value="P:innate immune response"/>
    <property type="evidence" value="ECO:0007669"/>
    <property type="project" value="TreeGrafter"/>
</dbReference>
<dbReference type="GO" id="GO:0070976">
    <property type="term" value="F:TIR domain binding"/>
    <property type="evidence" value="ECO:0007669"/>
    <property type="project" value="InterPro"/>
</dbReference>
<dbReference type="PANTHER" id="PTHR15079:SF3">
    <property type="entry name" value="MYELOID DIFFERENTIATION PRIMARY RESPONSE PROTEIN MYD88"/>
    <property type="match status" value="1"/>
</dbReference>
<dbReference type="Pfam" id="PF13676">
    <property type="entry name" value="TIR_2"/>
    <property type="match status" value="1"/>
</dbReference>
<dbReference type="GO" id="GO:0005886">
    <property type="term" value="C:plasma membrane"/>
    <property type="evidence" value="ECO:0007669"/>
    <property type="project" value="TreeGrafter"/>
</dbReference>
<keyword evidence="8" id="KW-1185">Reference proteome</keyword>